<organism evidence="8 9">
    <name type="scientific">Ridgeia piscesae</name>
    <name type="common">Tubeworm</name>
    <dbReference type="NCBI Taxonomy" id="27915"/>
    <lineage>
        <taxon>Eukaryota</taxon>
        <taxon>Metazoa</taxon>
        <taxon>Spiralia</taxon>
        <taxon>Lophotrochozoa</taxon>
        <taxon>Annelida</taxon>
        <taxon>Polychaeta</taxon>
        <taxon>Sedentaria</taxon>
        <taxon>Canalipalpata</taxon>
        <taxon>Sabellida</taxon>
        <taxon>Siboglinidae</taxon>
        <taxon>Ridgeia</taxon>
    </lineage>
</organism>
<comment type="subcellular location">
    <subcellularLocation>
        <location evidence="1">Nucleus</location>
    </subcellularLocation>
</comment>
<evidence type="ECO:0000313" key="9">
    <source>
        <dbReference type="Proteomes" id="UP001209878"/>
    </source>
</evidence>
<dbReference type="GO" id="GO:0005634">
    <property type="term" value="C:nucleus"/>
    <property type="evidence" value="ECO:0007669"/>
    <property type="project" value="UniProtKB-SubCell"/>
</dbReference>
<evidence type="ECO:0000256" key="5">
    <source>
        <dbReference type="ARBA" id="ARBA00023242"/>
    </source>
</evidence>
<sequence>MPESEKNQLLFFDTFAHENTEELNVDLVQFPRAVLVSEVRVVPLGTRVQVDVPGGVRLGATNPSSFKLELFVNNLSKPNAATFQSLGVLQYQKNVEIEFQTDENIPTDGLILKGWYTALTLAVYGTLTNVEQEVISPPPPPPPQPRTHTQGKQEYGVTYVVGMATENMPHHDFSRPPPVEFNQPLPEFSRPPPEFPHTPLPDFSQPPPVLPRQPLPPCDFPPQVAVMQTSDWDDVTPREQNTVPLANQQTRDHMLPPPSSTPQQHLPLVAPQKQHMTTVSQSSGGTSDVFRDVSEQLARGSAIGPRDIPLDHPQPIGAGDPQECPRDPRERDHWDSDSADEQRCDNQKYEQRSRSVSRDRDYRQTCHETHDGRDGTADSVGLQSPLTVRKRPQSPSSDARSVSKSPDRPVTPVSQSSRSQTKSQDRTADIEPGELSEDLTIGDGSDPLATDTDQQAAMEQMYTALSDGEIQEADGAGYSDISSDEDNLLSQFDDGDIHDRMREWDIDSDYPWSFAISSFNPCQCDFAPLEDITVELSADTTSGFSVVVHTLDTVNAFQCSPQPMLYASVNN</sequence>
<evidence type="ECO:0000256" key="6">
    <source>
        <dbReference type="SAM" id="MobiDB-lite"/>
    </source>
</evidence>
<dbReference type="PANTHER" id="PTHR23185">
    <property type="entry name" value="PROTEIN VIRILIZER HOMOLOG"/>
    <property type="match status" value="1"/>
</dbReference>
<dbReference type="InterPro" id="IPR026736">
    <property type="entry name" value="Virilizer"/>
</dbReference>
<dbReference type="AlphaFoldDB" id="A0AAD9P6X0"/>
<evidence type="ECO:0000259" key="7">
    <source>
        <dbReference type="Pfam" id="PF15912"/>
    </source>
</evidence>
<accession>A0AAD9P6X0</accession>
<dbReference type="GO" id="GO:0036396">
    <property type="term" value="C:RNA N6-methyladenosine methyltransferase complex"/>
    <property type="evidence" value="ECO:0007669"/>
    <property type="project" value="TreeGrafter"/>
</dbReference>
<dbReference type="Proteomes" id="UP001209878">
    <property type="component" value="Unassembled WGS sequence"/>
</dbReference>
<evidence type="ECO:0000256" key="4">
    <source>
        <dbReference type="ARBA" id="ARBA00023187"/>
    </source>
</evidence>
<feature type="compositionally biased region" description="Polar residues" evidence="6">
    <location>
        <begin position="412"/>
        <end position="422"/>
    </location>
</feature>
<feature type="compositionally biased region" description="Basic and acidic residues" evidence="6">
    <location>
        <begin position="323"/>
        <end position="376"/>
    </location>
</feature>
<feature type="compositionally biased region" description="Polar residues" evidence="6">
    <location>
        <begin position="274"/>
        <end position="286"/>
    </location>
</feature>
<dbReference type="GO" id="GO:0008380">
    <property type="term" value="P:RNA splicing"/>
    <property type="evidence" value="ECO:0007669"/>
    <property type="project" value="UniProtKB-KW"/>
</dbReference>
<keyword evidence="5" id="KW-0539">Nucleus</keyword>
<proteinExistence type="inferred from homology"/>
<dbReference type="Pfam" id="PF15912">
    <property type="entry name" value="VIR_N"/>
    <property type="match status" value="1"/>
</dbReference>
<comment type="caution">
    <text evidence="8">The sequence shown here is derived from an EMBL/GenBank/DDBJ whole genome shotgun (WGS) entry which is preliminary data.</text>
</comment>
<keyword evidence="4" id="KW-0508">mRNA splicing</keyword>
<dbReference type="GO" id="GO:0003723">
    <property type="term" value="F:RNA binding"/>
    <property type="evidence" value="ECO:0007669"/>
    <property type="project" value="TreeGrafter"/>
</dbReference>
<evidence type="ECO:0000313" key="8">
    <source>
        <dbReference type="EMBL" id="KAK2189289.1"/>
    </source>
</evidence>
<reference evidence="8" key="1">
    <citation type="journal article" date="2023" name="Mol. Biol. Evol.">
        <title>Third-Generation Sequencing Reveals the Adaptive Role of the Epigenome in Three Deep-Sea Polychaetes.</title>
        <authorList>
            <person name="Perez M."/>
            <person name="Aroh O."/>
            <person name="Sun Y."/>
            <person name="Lan Y."/>
            <person name="Juniper S.K."/>
            <person name="Young C.R."/>
            <person name="Angers B."/>
            <person name="Qian P.Y."/>
        </authorList>
    </citation>
    <scope>NUCLEOTIDE SEQUENCE</scope>
    <source>
        <strain evidence="8">R07B-5</strain>
    </source>
</reference>
<evidence type="ECO:0000256" key="1">
    <source>
        <dbReference type="ARBA" id="ARBA00004123"/>
    </source>
</evidence>
<feature type="domain" description="Virilizer N-terminal" evidence="7">
    <location>
        <begin position="7"/>
        <end position="194"/>
    </location>
</feature>
<feature type="compositionally biased region" description="Pro residues" evidence="6">
    <location>
        <begin position="189"/>
        <end position="205"/>
    </location>
</feature>
<feature type="compositionally biased region" description="Polar residues" evidence="6">
    <location>
        <begin position="393"/>
        <end position="404"/>
    </location>
</feature>
<evidence type="ECO:0000256" key="2">
    <source>
        <dbReference type="ARBA" id="ARBA00008371"/>
    </source>
</evidence>
<feature type="region of interest" description="Disordered" evidence="6">
    <location>
        <begin position="245"/>
        <end position="450"/>
    </location>
</feature>
<evidence type="ECO:0000256" key="3">
    <source>
        <dbReference type="ARBA" id="ARBA00022664"/>
    </source>
</evidence>
<keyword evidence="3" id="KW-0507">mRNA processing</keyword>
<name>A0AAD9P6X0_RIDPI</name>
<feature type="region of interest" description="Disordered" evidence="6">
    <location>
        <begin position="184"/>
        <end position="205"/>
    </location>
</feature>
<dbReference type="PANTHER" id="PTHR23185:SF0">
    <property type="entry name" value="PROTEIN VIRILIZER HOMOLOG"/>
    <property type="match status" value="1"/>
</dbReference>
<dbReference type="EMBL" id="JAODUO010000110">
    <property type="protein sequence ID" value="KAK2189289.1"/>
    <property type="molecule type" value="Genomic_DNA"/>
</dbReference>
<protein>
    <recommendedName>
        <fullName evidence="7">Virilizer N-terminal domain-containing protein</fullName>
    </recommendedName>
</protein>
<dbReference type="GO" id="GO:0006397">
    <property type="term" value="P:mRNA processing"/>
    <property type="evidence" value="ECO:0007669"/>
    <property type="project" value="UniProtKB-KW"/>
</dbReference>
<comment type="similarity">
    <text evidence="2">Belongs to the vir family.</text>
</comment>
<dbReference type="InterPro" id="IPR031801">
    <property type="entry name" value="VIR_N"/>
</dbReference>
<gene>
    <name evidence="8" type="ORF">NP493_111g04049</name>
</gene>
<keyword evidence="9" id="KW-1185">Reference proteome</keyword>